<reference evidence="3 4" key="1">
    <citation type="journal article" date="2024" name="Nat. Commun.">
        <title>Phylogenomics reveals the evolutionary origins of lichenization in chlorophyte algae.</title>
        <authorList>
            <person name="Puginier C."/>
            <person name="Libourel C."/>
            <person name="Otte J."/>
            <person name="Skaloud P."/>
            <person name="Haon M."/>
            <person name="Grisel S."/>
            <person name="Petersen M."/>
            <person name="Berrin J.G."/>
            <person name="Delaux P.M."/>
            <person name="Dal Grande F."/>
            <person name="Keller J."/>
        </authorList>
    </citation>
    <scope>NUCLEOTIDE SEQUENCE [LARGE SCALE GENOMIC DNA]</scope>
    <source>
        <strain evidence="3 4">SAG 2145</strain>
    </source>
</reference>
<gene>
    <name evidence="3" type="ORF">WJX74_005391</name>
</gene>
<proteinExistence type="predicted"/>
<feature type="compositionally biased region" description="Basic residues" evidence="1">
    <location>
        <begin position="35"/>
        <end position="45"/>
    </location>
</feature>
<evidence type="ECO:0000259" key="2">
    <source>
        <dbReference type="PROSITE" id="PS50280"/>
    </source>
</evidence>
<feature type="region of interest" description="Disordered" evidence="1">
    <location>
        <begin position="1"/>
        <end position="59"/>
    </location>
</feature>
<feature type="compositionally biased region" description="Polar residues" evidence="1">
    <location>
        <begin position="183"/>
        <end position="215"/>
    </location>
</feature>
<dbReference type="Gene3D" id="1.25.40.10">
    <property type="entry name" value="Tetratricopeptide repeat domain"/>
    <property type="match status" value="1"/>
</dbReference>
<dbReference type="CDD" id="cd20071">
    <property type="entry name" value="SET_SMYD"/>
    <property type="match status" value="1"/>
</dbReference>
<feature type="compositionally biased region" description="Basic and acidic residues" evidence="1">
    <location>
        <begin position="7"/>
        <end position="22"/>
    </location>
</feature>
<dbReference type="InterPro" id="IPR001214">
    <property type="entry name" value="SET_dom"/>
</dbReference>
<protein>
    <recommendedName>
        <fullName evidence="2">SET domain-containing protein</fullName>
    </recommendedName>
</protein>
<comment type="caution">
    <text evidence="3">The sequence shown here is derived from an EMBL/GenBank/DDBJ whole genome shotgun (WGS) entry which is preliminary data.</text>
</comment>
<dbReference type="PANTHER" id="PTHR12197">
    <property type="entry name" value="HISTONE-LYSINE N-METHYLTRANSFERASE SMYD"/>
    <property type="match status" value="1"/>
</dbReference>
<accession>A0AAW1QJX9</accession>
<dbReference type="Gene3D" id="2.170.270.10">
    <property type="entry name" value="SET domain"/>
    <property type="match status" value="1"/>
</dbReference>
<dbReference type="Pfam" id="PF00856">
    <property type="entry name" value="SET"/>
    <property type="match status" value="1"/>
</dbReference>
<dbReference type="InterPro" id="IPR050869">
    <property type="entry name" value="H3K4_H4K5_MeTrfase"/>
</dbReference>
<dbReference type="AlphaFoldDB" id="A0AAW1QJX9"/>
<dbReference type="EMBL" id="JALJOS010000036">
    <property type="protein sequence ID" value="KAK9821657.1"/>
    <property type="molecule type" value="Genomic_DNA"/>
</dbReference>
<organism evidence="3 4">
    <name type="scientific">Apatococcus lobatus</name>
    <dbReference type="NCBI Taxonomy" id="904363"/>
    <lineage>
        <taxon>Eukaryota</taxon>
        <taxon>Viridiplantae</taxon>
        <taxon>Chlorophyta</taxon>
        <taxon>core chlorophytes</taxon>
        <taxon>Trebouxiophyceae</taxon>
        <taxon>Chlorellales</taxon>
        <taxon>Chlorellaceae</taxon>
        <taxon>Apatococcus</taxon>
    </lineage>
</organism>
<dbReference type="PROSITE" id="PS50280">
    <property type="entry name" value="SET"/>
    <property type="match status" value="1"/>
</dbReference>
<dbReference type="SUPFAM" id="SSF82199">
    <property type="entry name" value="SET domain"/>
    <property type="match status" value="1"/>
</dbReference>
<dbReference type="Proteomes" id="UP001438707">
    <property type="component" value="Unassembled WGS sequence"/>
</dbReference>
<dbReference type="SMART" id="SM00317">
    <property type="entry name" value="SET"/>
    <property type="match status" value="1"/>
</dbReference>
<feature type="domain" description="SET" evidence="2">
    <location>
        <begin position="61"/>
        <end position="403"/>
    </location>
</feature>
<evidence type="ECO:0000313" key="3">
    <source>
        <dbReference type="EMBL" id="KAK9821657.1"/>
    </source>
</evidence>
<evidence type="ECO:0000313" key="4">
    <source>
        <dbReference type="Proteomes" id="UP001438707"/>
    </source>
</evidence>
<sequence length="645" mass="69073">MAAMSASEDKAEREAKEIDLQDKQPSALASESSAAKKKKKKKSKGKKQESPPALQALEQQLPWKVSTSQRLGRHGLAKHTLSAGQLLLLEDPVICIILPQCAAHVCHHCLENASAFVHKGRPVQDGSRRFCSKACASAQAKDDPALEAARKLLPRIAQQHDTDAVLLESILALQALQLRLQTPSDAASPSSDTHNAQQPHSLPGQHSTAHGTNHSAEPDSSLSKLSLSEGSPAPCTGISAAVRTAESDVAGDPTKDPGVKRESNGGTSLHPAAGDEGEMPVLHCGIQDATVLLSHLDKQNPAWQRSVGAACQELHRLLAGKTGMGLADGQQMLEWASVIHSNIHGTGTDDANQDKAIGLYPGLSMLNHSCQPNCSWSPAGGARIQIRAMTDIAAGEQLTVSYTNLMEPRARRQADLLRSKHFACTCLRCRQPLPESPDRLLEGVNCSSASCPGLLLGNIAGTPEELQQPWTCTDCKKEVAARLPGNTGPLDLHQTALATWQQIHMQSRNFPHHKIRPLWEALLRQFGGGPGKLNDCHVALFDCLLPLMNSCRATGDDAAAISNLHSVLSIYARVLPLPIPELGNFNALLGMLLAERAAQSPPALRSRASKAVRETLHRAADIRRINLGPSHPKTIETEAQAKICG</sequence>
<dbReference type="PANTHER" id="PTHR12197:SF282">
    <property type="entry name" value="SET DOMAIN-CONTAINING PROTEIN"/>
    <property type="match status" value="1"/>
</dbReference>
<feature type="region of interest" description="Disordered" evidence="1">
    <location>
        <begin position="183"/>
        <end position="279"/>
    </location>
</feature>
<dbReference type="InterPro" id="IPR011990">
    <property type="entry name" value="TPR-like_helical_dom_sf"/>
</dbReference>
<dbReference type="InterPro" id="IPR046341">
    <property type="entry name" value="SET_dom_sf"/>
</dbReference>
<name>A0AAW1QJX9_9CHLO</name>
<keyword evidence="4" id="KW-1185">Reference proteome</keyword>
<evidence type="ECO:0000256" key="1">
    <source>
        <dbReference type="SAM" id="MobiDB-lite"/>
    </source>
</evidence>
<feature type="compositionally biased region" description="Basic and acidic residues" evidence="1">
    <location>
        <begin position="253"/>
        <end position="263"/>
    </location>
</feature>